<dbReference type="GO" id="GO:0008171">
    <property type="term" value="F:O-methyltransferase activity"/>
    <property type="evidence" value="ECO:0007669"/>
    <property type="project" value="InterPro"/>
</dbReference>
<name>A0A2G2VLC0_CAPBA</name>
<evidence type="ECO:0000256" key="3">
    <source>
        <dbReference type="ARBA" id="ARBA00022691"/>
    </source>
</evidence>
<dbReference type="SUPFAM" id="SSF53335">
    <property type="entry name" value="S-adenosyl-L-methionine-dependent methyltransferases"/>
    <property type="match status" value="1"/>
</dbReference>
<evidence type="ECO:0000313" key="5">
    <source>
        <dbReference type="EMBL" id="PHT33759.1"/>
    </source>
</evidence>
<dbReference type="PANTHER" id="PTHR11746">
    <property type="entry name" value="O-METHYLTRANSFERASE"/>
    <property type="match status" value="1"/>
</dbReference>
<proteinExistence type="predicted"/>
<dbReference type="PROSITE" id="PS51683">
    <property type="entry name" value="SAM_OMT_II"/>
    <property type="match status" value="1"/>
</dbReference>
<keyword evidence="6" id="KW-1185">Reference proteome</keyword>
<dbReference type="Gene3D" id="3.40.50.150">
    <property type="entry name" value="Vaccinia Virus protein VP39"/>
    <property type="match status" value="1"/>
</dbReference>
<evidence type="ECO:0000259" key="4">
    <source>
        <dbReference type="Pfam" id="PF00891"/>
    </source>
</evidence>
<dbReference type="InterPro" id="IPR016461">
    <property type="entry name" value="COMT-like"/>
</dbReference>
<feature type="domain" description="O-methyltransferase C-terminal" evidence="4">
    <location>
        <begin position="113"/>
        <end position="286"/>
    </location>
</feature>
<dbReference type="InterPro" id="IPR001077">
    <property type="entry name" value="COMT_C"/>
</dbReference>
<dbReference type="Proteomes" id="UP000224567">
    <property type="component" value="Unassembled WGS sequence"/>
</dbReference>
<sequence>MSSYQSASSNALVSSNPQQSYEELRLLLALYSQLHDIKIELDVLTQCMESFERFFVQTNLINKEEEKAEEKEEEKEEEGYLLTPTSRLLLKNEPLSLVPFVQVQLAPMMMDPWQCLGKWFKNGEHSSSTTPFGAVHGKPFFEYSVDEPRFNRLFNEAMSCDAPLVTSVITEYCKGAFEGLKSLVDIGGGTGTLAKAIADTFPQISCTVFDLPQVIEGCEGSKNITYVSGDMFKFNPSVDVIFLKGILHDWSDEDCIKILKKCEEAIPIKENGGRVIIIDMVLMGQKGDHNAYETTFHGCAHDGSPFWKGKKSTRMGKTLF</sequence>
<dbReference type="Pfam" id="PF00891">
    <property type="entry name" value="Methyltransf_2"/>
    <property type="match status" value="1"/>
</dbReference>
<reference evidence="5 6" key="1">
    <citation type="journal article" date="2017" name="Genome Biol.">
        <title>New reference genome sequences of hot pepper reveal the massive evolution of plant disease-resistance genes by retroduplication.</title>
        <authorList>
            <person name="Kim S."/>
            <person name="Park J."/>
            <person name="Yeom S.I."/>
            <person name="Kim Y.M."/>
            <person name="Seo E."/>
            <person name="Kim K.T."/>
            <person name="Kim M.S."/>
            <person name="Lee J.M."/>
            <person name="Cheong K."/>
            <person name="Shin H.S."/>
            <person name="Kim S.B."/>
            <person name="Han K."/>
            <person name="Lee J."/>
            <person name="Park M."/>
            <person name="Lee H.A."/>
            <person name="Lee H.Y."/>
            <person name="Lee Y."/>
            <person name="Oh S."/>
            <person name="Lee J.H."/>
            <person name="Choi E."/>
            <person name="Choi E."/>
            <person name="Lee S.E."/>
            <person name="Jeon J."/>
            <person name="Kim H."/>
            <person name="Choi G."/>
            <person name="Song H."/>
            <person name="Lee J."/>
            <person name="Lee S.C."/>
            <person name="Kwon J.K."/>
            <person name="Lee H.Y."/>
            <person name="Koo N."/>
            <person name="Hong Y."/>
            <person name="Kim R.W."/>
            <person name="Kang W.H."/>
            <person name="Huh J.H."/>
            <person name="Kang B.C."/>
            <person name="Yang T.J."/>
            <person name="Lee Y.H."/>
            <person name="Bennetzen J.L."/>
            <person name="Choi D."/>
        </authorList>
    </citation>
    <scope>NUCLEOTIDE SEQUENCE [LARGE SCALE GENOMIC DNA]</scope>
    <source>
        <strain evidence="6">cv. PBC81</strain>
    </source>
</reference>
<comment type="caution">
    <text evidence="5">The sequence shown here is derived from an EMBL/GenBank/DDBJ whole genome shotgun (WGS) entry which is preliminary data.</text>
</comment>
<keyword evidence="1" id="KW-0489">Methyltransferase</keyword>
<keyword evidence="3" id="KW-0949">S-adenosyl-L-methionine</keyword>
<evidence type="ECO:0000313" key="6">
    <source>
        <dbReference type="Proteomes" id="UP000224567"/>
    </source>
</evidence>
<keyword evidence="2" id="KW-0808">Transferase</keyword>
<dbReference type="CDD" id="cd02440">
    <property type="entry name" value="AdoMet_MTases"/>
    <property type="match status" value="1"/>
</dbReference>
<dbReference type="InterPro" id="IPR029063">
    <property type="entry name" value="SAM-dependent_MTases_sf"/>
</dbReference>
<dbReference type="AlphaFoldDB" id="A0A2G2VLC0"/>
<dbReference type="OrthoDB" id="2410195at2759"/>
<protein>
    <submittedName>
        <fullName evidence="5">Tabersonine 16-O-methyltransferase</fullName>
    </submittedName>
</protein>
<accession>A0A2G2VLC0</accession>
<reference evidence="6" key="2">
    <citation type="journal article" date="2017" name="J. Anim. Genet.">
        <title>Multiple reference genome sequences of hot pepper reveal the massive evolution of plant disease resistance genes by retroduplication.</title>
        <authorList>
            <person name="Kim S."/>
            <person name="Park J."/>
            <person name="Yeom S.-I."/>
            <person name="Kim Y.-M."/>
            <person name="Seo E."/>
            <person name="Kim K.-T."/>
            <person name="Kim M.-S."/>
            <person name="Lee J.M."/>
            <person name="Cheong K."/>
            <person name="Shin H.-S."/>
            <person name="Kim S.-B."/>
            <person name="Han K."/>
            <person name="Lee J."/>
            <person name="Park M."/>
            <person name="Lee H.-A."/>
            <person name="Lee H.-Y."/>
            <person name="Lee Y."/>
            <person name="Oh S."/>
            <person name="Lee J.H."/>
            <person name="Choi E."/>
            <person name="Choi E."/>
            <person name="Lee S.E."/>
            <person name="Jeon J."/>
            <person name="Kim H."/>
            <person name="Choi G."/>
            <person name="Song H."/>
            <person name="Lee J."/>
            <person name="Lee S.-C."/>
            <person name="Kwon J.-K."/>
            <person name="Lee H.-Y."/>
            <person name="Koo N."/>
            <person name="Hong Y."/>
            <person name="Kim R.W."/>
            <person name="Kang W.-H."/>
            <person name="Huh J.H."/>
            <person name="Kang B.-C."/>
            <person name="Yang T.-J."/>
            <person name="Lee Y.-H."/>
            <person name="Bennetzen J.L."/>
            <person name="Choi D."/>
        </authorList>
    </citation>
    <scope>NUCLEOTIDE SEQUENCE [LARGE SCALE GENOMIC DNA]</scope>
    <source>
        <strain evidence="6">cv. PBC81</strain>
    </source>
</reference>
<evidence type="ECO:0000256" key="1">
    <source>
        <dbReference type="ARBA" id="ARBA00022603"/>
    </source>
</evidence>
<organism evidence="5 6">
    <name type="scientific">Capsicum baccatum</name>
    <name type="common">Peruvian pepper</name>
    <dbReference type="NCBI Taxonomy" id="33114"/>
    <lineage>
        <taxon>Eukaryota</taxon>
        <taxon>Viridiplantae</taxon>
        <taxon>Streptophyta</taxon>
        <taxon>Embryophyta</taxon>
        <taxon>Tracheophyta</taxon>
        <taxon>Spermatophyta</taxon>
        <taxon>Magnoliopsida</taxon>
        <taxon>eudicotyledons</taxon>
        <taxon>Gunneridae</taxon>
        <taxon>Pentapetalae</taxon>
        <taxon>asterids</taxon>
        <taxon>lamiids</taxon>
        <taxon>Solanales</taxon>
        <taxon>Solanaceae</taxon>
        <taxon>Solanoideae</taxon>
        <taxon>Capsiceae</taxon>
        <taxon>Capsicum</taxon>
    </lineage>
</organism>
<evidence type="ECO:0000256" key="2">
    <source>
        <dbReference type="ARBA" id="ARBA00022679"/>
    </source>
</evidence>
<gene>
    <name evidence="5" type="ORF">CQW23_25559</name>
</gene>
<dbReference type="EMBL" id="MLFT02000011">
    <property type="protein sequence ID" value="PHT33759.1"/>
    <property type="molecule type" value="Genomic_DNA"/>
</dbReference>
<dbReference type="GO" id="GO:0032259">
    <property type="term" value="P:methylation"/>
    <property type="evidence" value="ECO:0007669"/>
    <property type="project" value="UniProtKB-KW"/>
</dbReference>